<name>A0A4S2N8Q0_9PEZI</name>
<dbReference type="GO" id="GO:0016787">
    <property type="term" value="F:hydrolase activity"/>
    <property type="evidence" value="ECO:0007669"/>
    <property type="project" value="UniProtKB-KW"/>
</dbReference>
<organism evidence="2 3">
    <name type="scientific">Ascodesmis nigricans</name>
    <dbReference type="NCBI Taxonomy" id="341454"/>
    <lineage>
        <taxon>Eukaryota</taxon>
        <taxon>Fungi</taxon>
        <taxon>Dikarya</taxon>
        <taxon>Ascomycota</taxon>
        <taxon>Pezizomycotina</taxon>
        <taxon>Pezizomycetes</taxon>
        <taxon>Pezizales</taxon>
        <taxon>Ascodesmidaceae</taxon>
        <taxon>Ascodesmis</taxon>
    </lineage>
</organism>
<keyword evidence="2" id="KW-0378">Hydrolase</keyword>
<evidence type="ECO:0000313" key="3">
    <source>
        <dbReference type="Proteomes" id="UP000298138"/>
    </source>
</evidence>
<dbReference type="FunCoup" id="A0A4S2N8Q0">
    <property type="interactions" value="229"/>
</dbReference>
<accession>A0A4S2N8Q0</accession>
<dbReference type="STRING" id="341454.A0A4S2N8Q0"/>
<proteinExistence type="predicted"/>
<feature type="domain" description="SGNH hydrolase-type esterase" evidence="1">
    <location>
        <begin position="8"/>
        <end position="213"/>
    </location>
</feature>
<protein>
    <submittedName>
        <fullName evidence="2">SGNH hydrolase</fullName>
    </submittedName>
</protein>
<dbReference type="InterPro" id="IPR045136">
    <property type="entry name" value="Iah1-like"/>
</dbReference>
<dbReference type="Proteomes" id="UP000298138">
    <property type="component" value="Unassembled WGS sequence"/>
</dbReference>
<sequence length="252" mass="27836">MPYPSIILFGDSLTEQSFSLERGGHGAALSNAYARRADVLNRGLSGYNSDWLLPFLNQLLVAQPLGVLLWIIMVGANDACLPGFVHHVPLERFKQNLKKMVSSIIQYSSQQSNGTKTRILLVSPPPIDVEMLKQYGPRGGADRSAEVMVAYADAVLEVGQQLAKDHDVAVLDFHELLSVTATTQVVNPSASRPVSLREYSTDGLHLGPKGYKVLFEAIQDIIERVWPDLTPENLPMKVKPPLTIDYMFRTHG</sequence>
<dbReference type="PANTHER" id="PTHR14209">
    <property type="entry name" value="ISOAMYL ACETATE-HYDROLYZING ESTERASE 1"/>
    <property type="match status" value="1"/>
</dbReference>
<dbReference type="EMBL" id="ML220112">
    <property type="protein sequence ID" value="TGZ85737.1"/>
    <property type="molecule type" value="Genomic_DNA"/>
</dbReference>
<evidence type="ECO:0000259" key="1">
    <source>
        <dbReference type="Pfam" id="PF13472"/>
    </source>
</evidence>
<dbReference type="OrthoDB" id="671439at2759"/>
<reference evidence="2 3" key="1">
    <citation type="submission" date="2019-04" db="EMBL/GenBank/DDBJ databases">
        <title>Comparative genomics and transcriptomics to analyze fruiting body development in filamentous ascomycetes.</title>
        <authorList>
            <consortium name="DOE Joint Genome Institute"/>
            <person name="Lutkenhaus R."/>
            <person name="Traeger S."/>
            <person name="Breuer J."/>
            <person name="Kuo A."/>
            <person name="Lipzen A."/>
            <person name="Pangilinan J."/>
            <person name="Dilworth D."/>
            <person name="Sandor L."/>
            <person name="Poggeler S."/>
            <person name="Barry K."/>
            <person name="Grigoriev I.V."/>
            <person name="Nowrousian M."/>
        </authorList>
    </citation>
    <scope>NUCLEOTIDE SEQUENCE [LARGE SCALE GENOMIC DNA]</scope>
    <source>
        <strain evidence="2 3">CBS 389.68</strain>
    </source>
</reference>
<dbReference type="InterPro" id="IPR013830">
    <property type="entry name" value="SGNH_hydro"/>
</dbReference>
<keyword evidence="3" id="KW-1185">Reference proteome</keyword>
<dbReference type="Pfam" id="PF13472">
    <property type="entry name" value="Lipase_GDSL_2"/>
    <property type="match status" value="1"/>
</dbReference>
<gene>
    <name evidence="2" type="ORF">EX30DRAFT_327036</name>
</gene>
<dbReference type="PANTHER" id="PTHR14209:SF19">
    <property type="entry name" value="ISOAMYL ACETATE-HYDROLYZING ESTERASE 1 HOMOLOG"/>
    <property type="match status" value="1"/>
</dbReference>
<dbReference type="InParanoid" id="A0A4S2N8Q0"/>
<evidence type="ECO:0000313" key="2">
    <source>
        <dbReference type="EMBL" id="TGZ85737.1"/>
    </source>
</evidence>
<dbReference type="Gene3D" id="3.40.50.1110">
    <property type="entry name" value="SGNH hydrolase"/>
    <property type="match status" value="1"/>
</dbReference>
<dbReference type="SUPFAM" id="SSF52266">
    <property type="entry name" value="SGNH hydrolase"/>
    <property type="match status" value="1"/>
</dbReference>
<dbReference type="InterPro" id="IPR036514">
    <property type="entry name" value="SGNH_hydro_sf"/>
</dbReference>
<dbReference type="CDD" id="cd01838">
    <property type="entry name" value="Isoamyl_acetate_hydrolase_like"/>
    <property type="match status" value="1"/>
</dbReference>
<dbReference type="AlphaFoldDB" id="A0A4S2N8Q0"/>